<organism evidence="1 2">
    <name type="scientific">Vreelandella arcis</name>
    <dbReference type="NCBI Taxonomy" id="416873"/>
    <lineage>
        <taxon>Bacteria</taxon>
        <taxon>Pseudomonadati</taxon>
        <taxon>Pseudomonadota</taxon>
        <taxon>Gammaproteobacteria</taxon>
        <taxon>Oceanospirillales</taxon>
        <taxon>Halomonadaceae</taxon>
        <taxon>Vreelandella</taxon>
    </lineage>
</organism>
<reference evidence="2" key="1">
    <citation type="submission" date="2016-10" db="EMBL/GenBank/DDBJ databases">
        <authorList>
            <person name="Varghese N."/>
            <person name="Submissions S."/>
        </authorList>
    </citation>
    <scope>NUCLEOTIDE SEQUENCE [LARGE SCALE GENOMIC DNA]</scope>
    <source>
        <strain evidence="2">CGMCC 1.6494</strain>
    </source>
</reference>
<dbReference type="Proteomes" id="UP000199677">
    <property type="component" value="Unassembled WGS sequence"/>
</dbReference>
<dbReference type="RefSeq" id="WP_089708184.1">
    <property type="nucleotide sequence ID" value="NZ_FNII01000023.1"/>
</dbReference>
<name>A0A1H0IZS4_9GAMM</name>
<sequence>MKNNPYITVNDIPAHIFKNRILTDPVGEEFSAYLRYMLDNHPDDLYYIFKHGQKYTGYGGAFTMVFERWLVKIENNLKKKVK</sequence>
<protein>
    <submittedName>
        <fullName evidence="1">Uncharacterized protein</fullName>
    </submittedName>
</protein>
<accession>A0A1H0IZS4</accession>
<dbReference type="AlphaFoldDB" id="A0A1H0IZS4"/>
<proteinExistence type="predicted"/>
<dbReference type="STRING" id="416873.SAMN04487951_1233"/>
<evidence type="ECO:0000313" key="1">
    <source>
        <dbReference type="EMBL" id="SDO36813.1"/>
    </source>
</evidence>
<dbReference type="OrthoDB" id="9939539at2"/>
<keyword evidence="2" id="KW-1185">Reference proteome</keyword>
<evidence type="ECO:0000313" key="2">
    <source>
        <dbReference type="Proteomes" id="UP000199677"/>
    </source>
</evidence>
<dbReference type="EMBL" id="FNII01000023">
    <property type="protein sequence ID" value="SDO36813.1"/>
    <property type="molecule type" value="Genomic_DNA"/>
</dbReference>
<gene>
    <name evidence="1" type="ORF">SAMN04487951_1233</name>
</gene>